<name>A0ABV0K9E0_9CYAN</name>
<dbReference type="Proteomes" id="UP001482513">
    <property type="component" value="Unassembled WGS sequence"/>
</dbReference>
<organism evidence="2 3">
    <name type="scientific">Leptolyngbya subtilissima DQ-A4</name>
    <dbReference type="NCBI Taxonomy" id="2933933"/>
    <lineage>
        <taxon>Bacteria</taxon>
        <taxon>Bacillati</taxon>
        <taxon>Cyanobacteriota</taxon>
        <taxon>Cyanophyceae</taxon>
        <taxon>Leptolyngbyales</taxon>
        <taxon>Leptolyngbyaceae</taxon>
        <taxon>Leptolyngbya group</taxon>
        <taxon>Leptolyngbya</taxon>
    </lineage>
</organism>
<dbReference type="PANTHER" id="PTHR24567:SF74">
    <property type="entry name" value="HTH-TYPE TRANSCRIPTIONAL REGULATOR ARCR"/>
    <property type="match status" value="1"/>
</dbReference>
<dbReference type="InterPro" id="IPR014710">
    <property type="entry name" value="RmlC-like_jellyroll"/>
</dbReference>
<dbReference type="SMART" id="SM00100">
    <property type="entry name" value="cNMP"/>
    <property type="match status" value="2"/>
</dbReference>
<sequence>MTTPLLREFNQQHVDWLVQASTLRSLQAGDRLHTSNQPLNHLWIVVSGQLSVVLEAPSADEGGKAIPKEILRLSTGDLTGALPAVTTYLSQSALFALTDATVLALPLTALTQKLADDADFAAPFYRVVALTLRQQLTQWAAQMGYSVALLGQLQLKEAATVFAELADSDLDWMMAVGQVESVKPGTPLFRCGYPVDALHLLLEGAVGLNAAEQPPNLVVTALMPDPDRAETEFARLSRGDLVGETLLLDSAPAAVGAITLRESTLLTIPRWRLLAKLLYDRPFAARLYRLLALLLASKQQLMLQKLGALAPNSDLDSQLLERVALAEARFEWLVQRLQTQAQF</sequence>
<feature type="domain" description="Cyclic nucleotide-binding" evidence="1">
    <location>
        <begin position="161"/>
        <end position="270"/>
    </location>
</feature>
<dbReference type="PROSITE" id="PS50042">
    <property type="entry name" value="CNMP_BINDING_3"/>
    <property type="match status" value="2"/>
</dbReference>
<comment type="caution">
    <text evidence="2">The sequence shown here is derived from an EMBL/GenBank/DDBJ whole genome shotgun (WGS) entry which is preliminary data.</text>
</comment>
<feature type="domain" description="Cyclic nucleotide-binding" evidence="1">
    <location>
        <begin position="5"/>
        <end position="114"/>
    </location>
</feature>
<dbReference type="InterPro" id="IPR018490">
    <property type="entry name" value="cNMP-bd_dom_sf"/>
</dbReference>
<keyword evidence="3" id="KW-1185">Reference proteome</keyword>
<evidence type="ECO:0000313" key="2">
    <source>
        <dbReference type="EMBL" id="MEP0949156.1"/>
    </source>
</evidence>
<proteinExistence type="predicted"/>
<dbReference type="NCBIfam" id="TIGR03896">
    <property type="entry name" value="cyc_nuc_ocin"/>
    <property type="match status" value="1"/>
</dbReference>
<gene>
    <name evidence="2" type="ORF">NC992_19915</name>
</gene>
<dbReference type="PANTHER" id="PTHR24567">
    <property type="entry name" value="CRP FAMILY TRANSCRIPTIONAL REGULATORY PROTEIN"/>
    <property type="match status" value="1"/>
</dbReference>
<dbReference type="EMBL" id="JAMPKX010000010">
    <property type="protein sequence ID" value="MEP0949156.1"/>
    <property type="molecule type" value="Genomic_DNA"/>
</dbReference>
<dbReference type="InterPro" id="IPR000595">
    <property type="entry name" value="cNMP-bd_dom"/>
</dbReference>
<dbReference type="RefSeq" id="WP_190694221.1">
    <property type="nucleotide sequence ID" value="NZ_JAMPKX010000010.1"/>
</dbReference>
<reference evidence="2 3" key="1">
    <citation type="submission" date="2022-04" db="EMBL/GenBank/DDBJ databases">
        <title>Positive selection, recombination, and allopatry shape intraspecific diversity of widespread and dominant cyanobacteria.</title>
        <authorList>
            <person name="Wei J."/>
            <person name="Shu W."/>
            <person name="Hu C."/>
        </authorList>
    </citation>
    <scope>NUCLEOTIDE SEQUENCE [LARGE SCALE GENOMIC DNA]</scope>
    <source>
        <strain evidence="2 3">DQ-A4</strain>
    </source>
</reference>
<protein>
    <submittedName>
        <fullName evidence="2">Cyclic nucleotide-binding domain-containing protein</fullName>
    </submittedName>
</protein>
<accession>A0ABV0K9E0</accession>
<dbReference type="InterPro" id="IPR023892">
    <property type="entry name" value="cNMP-bd"/>
</dbReference>
<dbReference type="SUPFAM" id="SSF51206">
    <property type="entry name" value="cAMP-binding domain-like"/>
    <property type="match status" value="2"/>
</dbReference>
<evidence type="ECO:0000259" key="1">
    <source>
        <dbReference type="PROSITE" id="PS50042"/>
    </source>
</evidence>
<dbReference type="CDD" id="cd00038">
    <property type="entry name" value="CAP_ED"/>
    <property type="match status" value="2"/>
</dbReference>
<dbReference type="Gene3D" id="2.60.120.10">
    <property type="entry name" value="Jelly Rolls"/>
    <property type="match status" value="2"/>
</dbReference>
<evidence type="ECO:0000313" key="3">
    <source>
        <dbReference type="Proteomes" id="UP001482513"/>
    </source>
</evidence>
<dbReference type="Pfam" id="PF00027">
    <property type="entry name" value="cNMP_binding"/>
    <property type="match status" value="2"/>
</dbReference>
<dbReference type="InterPro" id="IPR050397">
    <property type="entry name" value="Env_Response_Regulators"/>
</dbReference>